<gene>
    <name evidence="3" type="ORF">DFR52_102412</name>
</gene>
<accession>A0A317PP99</accession>
<organism evidence="3 4">
    <name type="scientific">Hoeflea marina</name>
    <dbReference type="NCBI Taxonomy" id="274592"/>
    <lineage>
        <taxon>Bacteria</taxon>
        <taxon>Pseudomonadati</taxon>
        <taxon>Pseudomonadota</taxon>
        <taxon>Alphaproteobacteria</taxon>
        <taxon>Hyphomicrobiales</taxon>
        <taxon>Rhizobiaceae</taxon>
        <taxon>Hoeflea</taxon>
    </lineage>
</organism>
<name>A0A317PP99_9HYPH</name>
<dbReference type="Proteomes" id="UP000246352">
    <property type="component" value="Unassembled WGS sequence"/>
</dbReference>
<evidence type="ECO:0000259" key="2">
    <source>
        <dbReference type="Pfam" id="PF20026"/>
    </source>
</evidence>
<feature type="compositionally biased region" description="Basic and acidic residues" evidence="1">
    <location>
        <begin position="78"/>
        <end position="87"/>
    </location>
</feature>
<comment type="caution">
    <text evidence="3">The sequence shown here is derived from an EMBL/GenBank/DDBJ whole genome shotgun (WGS) entry which is preliminary data.</text>
</comment>
<dbReference type="Pfam" id="PF20026">
    <property type="entry name" value="DUF6434"/>
    <property type="match status" value="1"/>
</dbReference>
<sequence>MATPGTATITGIAMTERSPLDWHSAPLEPSTRIDAAYRNTQNVRRFFTREIGEHFRFDRPFMAWMKSHRGSTLAEAAEQWRRHRQDDSQGSAENDA</sequence>
<dbReference type="AlphaFoldDB" id="A0A317PP99"/>
<proteinExistence type="predicted"/>
<evidence type="ECO:0000313" key="3">
    <source>
        <dbReference type="EMBL" id="PWW01748.1"/>
    </source>
</evidence>
<evidence type="ECO:0000313" key="4">
    <source>
        <dbReference type="Proteomes" id="UP000246352"/>
    </source>
</evidence>
<feature type="region of interest" description="Disordered" evidence="1">
    <location>
        <begin position="73"/>
        <end position="96"/>
    </location>
</feature>
<dbReference type="EMBL" id="QGTR01000002">
    <property type="protein sequence ID" value="PWW01748.1"/>
    <property type="molecule type" value="Genomic_DNA"/>
</dbReference>
<reference evidence="3 4" key="1">
    <citation type="submission" date="2018-05" db="EMBL/GenBank/DDBJ databases">
        <title>Genomic Encyclopedia of Type Strains, Phase IV (KMG-IV): sequencing the most valuable type-strain genomes for metagenomic binning, comparative biology and taxonomic classification.</title>
        <authorList>
            <person name="Goeker M."/>
        </authorList>
    </citation>
    <scope>NUCLEOTIDE SEQUENCE [LARGE SCALE GENOMIC DNA]</scope>
    <source>
        <strain evidence="3 4">DSM 16791</strain>
    </source>
</reference>
<protein>
    <recommendedName>
        <fullName evidence="2">DUF6434 domain-containing protein</fullName>
    </recommendedName>
</protein>
<dbReference type="InterPro" id="IPR045492">
    <property type="entry name" value="DUF6434"/>
</dbReference>
<evidence type="ECO:0000256" key="1">
    <source>
        <dbReference type="SAM" id="MobiDB-lite"/>
    </source>
</evidence>
<keyword evidence="4" id="KW-1185">Reference proteome</keyword>
<feature type="domain" description="DUF6434" evidence="2">
    <location>
        <begin position="20"/>
        <end position="82"/>
    </location>
</feature>